<evidence type="ECO:0000313" key="2">
    <source>
        <dbReference type="EMBL" id="GIY53960.1"/>
    </source>
</evidence>
<comment type="caution">
    <text evidence="2">The sequence shown here is derived from an EMBL/GenBank/DDBJ whole genome shotgun (WGS) entry which is preliminary data.</text>
</comment>
<protein>
    <recommendedName>
        <fullName evidence="4">Transmembrane protein</fullName>
    </recommendedName>
</protein>
<keyword evidence="1" id="KW-1133">Transmembrane helix</keyword>
<gene>
    <name evidence="2" type="ORF">CEXT_412541</name>
</gene>
<keyword evidence="3" id="KW-1185">Reference proteome</keyword>
<keyword evidence="1" id="KW-0472">Membrane</keyword>
<evidence type="ECO:0008006" key="4">
    <source>
        <dbReference type="Google" id="ProtNLM"/>
    </source>
</evidence>
<evidence type="ECO:0000313" key="3">
    <source>
        <dbReference type="Proteomes" id="UP001054945"/>
    </source>
</evidence>
<organism evidence="2 3">
    <name type="scientific">Caerostris extrusa</name>
    <name type="common">Bark spider</name>
    <name type="synonym">Caerostris bankana</name>
    <dbReference type="NCBI Taxonomy" id="172846"/>
    <lineage>
        <taxon>Eukaryota</taxon>
        <taxon>Metazoa</taxon>
        <taxon>Ecdysozoa</taxon>
        <taxon>Arthropoda</taxon>
        <taxon>Chelicerata</taxon>
        <taxon>Arachnida</taxon>
        <taxon>Araneae</taxon>
        <taxon>Araneomorphae</taxon>
        <taxon>Entelegynae</taxon>
        <taxon>Araneoidea</taxon>
        <taxon>Araneidae</taxon>
        <taxon>Caerostris</taxon>
    </lineage>
</organism>
<reference evidence="2 3" key="1">
    <citation type="submission" date="2021-06" db="EMBL/GenBank/DDBJ databases">
        <title>Caerostris extrusa draft genome.</title>
        <authorList>
            <person name="Kono N."/>
            <person name="Arakawa K."/>
        </authorList>
    </citation>
    <scope>NUCLEOTIDE SEQUENCE [LARGE SCALE GENOMIC DNA]</scope>
</reference>
<accession>A0AAV4U8D4</accession>
<proteinExistence type="predicted"/>
<feature type="transmembrane region" description="Helical" evidence="1">
    <location>
        <begin position="6"/>
        <end position="23"/>
    </location>
</feature>
<dbReference type="Proteomes" id="UP001054945">
    <property type="component" value="Unassembled WGS sequence"/>
</dbReference>
<dbReference type="EMBL" id="BPLR01012443">
    <property type="protein sequence ID" value="GIY53960.1"/>
    <property type="molecule type" value="Genomic_DNA"/>
</dbReference>
<evidence type="ECO:0000256" key="1">
    <source>
        <dbReference type="SAM" id="Phobius"/>
    </source>
</evidence>
<dbReference type="AlphaFoldDB" id="A0AAV4U8D4"/>
<name>A0AAV4U8D4_CAEEX</name>
<sequence length="121" mass="13990">MTGLVYRVPFLGLFGPYNTLIFLPMFHYHDICGLAEVRFNKARFLGLHATPPYINLSLLYIMLFSRGWSFQLHPLSFTFLFLFLTSPSIELISTSMLMSLSTFVVVVLMQLAMQRQLIFMP</sequence>
<feature type="transmembrane region" description="Helical" evidence="1">
    <location>
        <begin position="75"/>
        <end position="108"/>
    </location>
</feature>
<keyword evidence="1" id="KW-0812">Transmembrane</keyword>
<feature type="transmembrane region" description="Helical" evidence="1">
    <location>
        <begin position="44"/>
        <end position="63"/>
    </location>
</feature>